<evidence type="ECO:0000256" key="2">
    <source>
        <dbReference type="SAM" id="Phobius"/>
    </source>
</evidence>
<feature type="transmembrane region" description="Helical" evidence="2">
    <location>
        <begin position="12"/>
        <end position="30"/>
    </location>
</feature>
<reference evidence="3 4" key="1">
    <citation type="journal article" date="2017" name="Curr. Biol.">
        <title>The Evolution of Venom by Co-option of Single-Copy Genes.</title>
        <authorList>
            <person name="Martinson E.O."/>
            <person name="Mrinalini"/>
            <person name="Kelkar Y.D."/>
            <person name="Chang C.H."/>
            <person name="Werren J.H."/>
        </authorList>
    </citation>
    <scope>NUCLEOTIDE SEQUENCE [LARGE SCALE GENOMIC DNA]</scope>
    <source>
        <strain evidence="3 4">Alberta</strain>
        <tissue evidence="3">Whole body</tissue>
    </source>
</reference>
<proteinExistence type="predicted"/>
<keyword evidence="2" id="KW-1133">Transmembrane helix</keyword>
<protein>
    <submittedName>
        <fullName evidence="3">Uncharacterized protein</fullName>
    </submittedName>
</protein>
<dbReference type="STRING" id="543379.A0A232ETF4"/>
<keyword evidence="4" id="KW-1185">Reference proteome</keyword>
<feature type="region of interest" description="Disordered" evidence="1">
    <location>
        <begin position="75"/>
        <end position="100"/>
    </location>
</feature>
<feature type="region of interest" description="Disordered" evidence="1">
    <location>
        <begin position="199"/>
        <end position="231"/>
    </location>
</feature>
<dbReference type="AlphaFoldDB" id="A0A232ETF4"/>
<feature type="compositionally biased region" description="Polar residues" evidence="1">
    <location>
        <begin position="277"/>
        <end position="288"/>
    </location>
</feature>
<accession>A0A232ETF4</accession>
<feature type="compositionally biased region" description="Pro residues" evidence="1">
    <location>
        <begin position="254"/>
        <end position="268"/>
    </location>
</feature>
<keyword evidence="2" id="KW-0812">Transmembrane</keyword>
<feature type="region of interest" description="Disordered" evidence="1">
    <location>
        <begin position="723"/>
        <end position="759"/>
    </location>
</feature>
<feature type="compositionally biased region" description="Polar residues" evidence="1">
    <location>
        <begin position="199"/>
        <end position="209"/>
    </location>
</feature>
<feature type="compositionally biased region" description="Polar residues" evidence="1">
    <location>
        <begin position="304"/>
        <end position="315"/>
    </location>
</feature>
<feature type="region of interest" description="Disordered" evidence="1">
    <location>
        <begin position="385"/>
        <end position="496"/>
    </location>
</feature>
<dbReference type="Proteomes" id="UP000215335">
    <property type="component" value="Unassembled WGS sequence"/>
</dbReference>
<name>A0A232ETF4_9HYME</name>
<evidence type="ECO:0000256" key="1">
    <source>
        <dbReference type="SAM" id="MobiDB-lite"/>
    </source>
</evidence>
<feature type="compositionally biased region" description="Basic and acidic residues" evidence="1">
    <location>
        <begin position="733"/>
        <end position="742"/>
    </location>
</feature>
<dbReference type="EMBL" id="NNAY01002282">
    <property type="protein sequence ID" value="OXU21631.1"/>
    <property type="molecule type" value="Genomic_DNA"/>
</dbReference>
<organism evidence="3 4">
    <name type="scientific">Trichomalopsis sarcophagae</name>
    <dbReference type="NCBI Taxonomy" id="543379"/>
    <lineage>
        <taxon>Eukaryota</taxon>
        <taxon>Metazoa</taxon>
        <taxon>Ecdysozoa</taxon>
        <taxon>Arthropoda</taxon>
        <taxon>Hexapoda</taxon>
        <taxon>Insecta</taxon>
        <taxon>Pterygota</taxon>
        <taxon>Neoptera</taxon>
        <taxon>Endopterygota</taxon>
        <taxon>Hymenoptera</taxon>
        <taxon>Apocrita</taxon>
        <taxon>Proctotrupomorpha</taxon>
        <taxon>Chalcidoidea</taxon>
        <taxon>Pteromalidae</taxon>
        <taxon>Pteromalinae</taxon>
        <taxon>Trichomalopsis</taxon>
    </lineage>
</organism>
<feature type="region of interest" description="Disordered" evidence="1">
    <location>
        <begin position="679"/>
        <end position="699"/>
    </location>
</feature>
<feature type="compositionally biased region" description="Acidic residues" evidence="1">
    <location>
        <begin position="750"/>
        <end position="759"/>
    </location>
</feature>
<feature type="region of interest" description="Disordered" evidence="1">
    <location>
        <begin position="123"/>
        <end position="175"/>
    </location>
</feature>
<comment type="caution">
    <text evidence="3">The sequence shown here is derived from an EMBL/GenBank/DDBJ whole genome shotgun (WGS) entry which is preliminary data.</text>
</comment>
<evidence type="ECO:0000313" key="3">
    <source>
        <dbReference type="EMBL" id="OXU21631.1"/>
    </source>
</evidence>
<feature type="compositionally biased region" description="Low complexity" evidence="1">
    <location>
        <begin position="404"/>
        <end position="419"/>
    </location>
</feature>
<gene>
    <name evidence="3" type="ORF">TSAR_012960</name>
</gene>
<feature type="region of interest" description="Disordered" evidence="1">
    <location>
        <begin position="304"/>
        <end position="326"/>
    </location>
</feature>
<feature type="compositionally biased region" description="Basic and acidic residues" evidence="1">
    <location>
        <begin position="446"/>
        <end position="457"/>
    </location>
</feature>
<dbReference type="OrthoDB" id="440385at2759"/>
<keyword evidence="2" id="KW-0472">Membrane</keyword>
<evidence type="ECO:0000313" key="4">
    <source>
        <dbReference type="Proteomes" id="UP000215335"/>
    </source>
</evidence>
<feature type="compositionally biased region" description="Basic and acidic residues" evidence="1">
    <location>
        <begin position="131"/>
        <end position="145"/>
    </location>
</feature>
<feature type="region of interest" description="Disordered" evidence="1">
    <location>
        <begin position="248"/>
        <end position="288"/>
    </location>
</feature>
<sequence length="759" mass="82387">MVHPLFIEDAWCYWVISAGALFSFVGLIVACICSCRRNDNKSEFLGLAGMVTITHPDNEGFCRITTSSEAMQTLPQDTVDGGKRSNTANRSLPDIPKDKNADCETDVELRDVIYGVTENIGGDPSELYATVRDKNEDRKDKRDKQSISQQSSQDETASLYARLQTPQTSSEEHPYAQVQNVPKTENAQHIRNNSSHVIDLAQPSTSTGGNLPVAPPRSRRSSSHNSLLEQPVPDIQAATAITGGVQANQDLPYMTPPILIPLPQPPQPQNNSPQQQHFSGDSQDSKGYTSISVREPLANIIAQTKSAQQQRQATRPITDPHYATVSDDSDEMYAAIDEQDKVYTSGSETYAQIQPMAVEVNRPPQNEQPNVLLQGSVRAEEPYALAPQPPSVDSLRHVAHAHSRQASSSSATSSVANPSSPKPEKRQANSPLPPPPENPMDMYAMIDKRNKSDDRTRASVSSGKSLEDMYAKVMKKKRESVDDDLTASPTSGLPVGFSLETSAAAAVISSGSGARRKLSLIEVSRASWSSHDSVEILKREPDTVVASVEHNNGVEPFDDEFDLDHGYEAVAGGGGKRLSAPSVDANYETLRPLNSASSSSRNGIDTQLPIYSMPFKHRQVSNASSEDPGYEKVRLCKRPTSATSNIGLEDVDTDSEPNYESMPHDPIEPNYASVGACRLGASDSDADPNYESVSNGDPNYESVKYVSTGSATAVAGTSMEPPYERLAAPYDPDYERIRRSGESHGAGATDTDDEQYVQV</sequence>